<protein>
    <recommendedName>
        <fullName evidence="12">Na(+)/H(+) antiporter NhaA</fullName>
    </recommendedName>
    <alternativeName>
        <fullName evidence="12">Sodium/proton antiporter NhaA</fullName>
    </alternativeName>
</protein>
<evidence type="ECO:0000256" key="10">
    <source>
        <dbReference type="ARBA" id="ARBA00023136"/>
    </source>
</evidence>
<gene>
    <name evidence="12" type="primary">nhaA</name>
    <name evidence="14" type="ORF">LQ327_25615</name>
</gene>
<organism evidence="14 15">
    <name type="scientific">Actinomycetospora endophytica</name>
    <dbReference type="NCBI Taxonomy" id="2291215"/>
    <lineage>
        <taxon>Bacteria</taxon>
        <taxon>Bacillati</taxon>
        <taxon>Actinomycetota</taxon>
        <taxon>Actinomycetes</taxon>
        <taxon>Pseudonocardiales</taxon>
        <taxon>Pseudonocardiaceae</taxon>
        <taxon>Actinomycetospora</taxon>
    </lineage>
</organism>
<comment type="catalytic activity">
    <reaction evidence="12">
        <text>Na(+)(in) + 2 H(+)(out) = Na(+)(out) + 2 H(+)(in)</text>
        <dbReference type="Rhea" id="RHEA:29251"/>
        <dbReference type="ChEBI" id="CHEBI:15378"/>
        <dbReference type="ChEBI" id="CHEBI:29101"/>
    </reaction>
</comment>
<keyword evidence="11 12" id="KW-0739">Sodium transport</keyword>
<dbReference type="SUPFAM" id="SSF52833">
    <property type="entry name" value="Thioredoxin-like"/>
    <property type="match status" value="1"/>
</dbReference>
<dbReference type="Gene3D" id="3.40.30.10">
    <property type="entry name" value="Glutaredoxin"/>
    <property type="match status" value="1"/>
</dbReference>
<feature type="transmembrane region" description="Helical" evidence="12">
    <location>
        <begin position="328"/>
        <end position="351"/>
    </location>
</feature>
<evidence type="ECO:0000256" key="12">
    <source>
        <dbReference type="HAMAP-Rule" id="MF_01844"/>
    </source>
</evidence>
<keyword evidence="4 12" id="KW-0050">Antiport</keyword>
<evidence type="ECO:0000256" key="6">
    <source>
        <dbReference type="ARBA" id="ARBA00022692"/>
    </source>
</evidence>
<keyword evidence="9 12" id="KW-0406">Ion transport</keyword>
<dbReference type="RefSeq" id="WP_230738629.1">
    <property type="nucleotide sequence ID" value="NZ_JAJNDB010000006.1"/>
</dbReference>
<evidence type="ECO:0000313" key="14">
    <source>
        <dbReference type="EMBL" id="MCD2196753.1"/>
    </source>
</evidence>
<feature type="transmembrane region" description="Helical" evidence="12">
    <location>
        <begin position="294"/>
        <end position="316"/>
    </location>
</feature>
<feature type="transmembrane region" description="Helical" evidence="12">
    <location>
        <begin position="188"/>
        <end position="205"/>
    </location>
</feature>
<keyword evidence="8 12" id="KW-0915">Sodium</keyword>
<dbReference type="Gene3D" id="1.20.1530.10">
    <property type="entry name" value="Na+/H+ antiporter like domain"/>
    <property type="match status" value="1"/>
</dbReference>
<feature type="domain" description="Thioredoxin" evidence="13">
    <location>
        <begin position="398"/>
        <end position="612"/>
    </location>
</feature>
<evidence type="ECO:0000313" key="15">
    <source>
        <dbReference type="Proteomes" id="UP001199469"/>
    </source>
</evidence>
<dbReference type="InterPro" id="IPR012336">
    <property type="entry name" value="Thioredoxin-like_fold"/>
</dbReference>
<keyword evidence="3 12" id="KW-0813">Transport</keyword>
<keyword evidence="15" id="KW-1185">Reference proteome</keyword>
<reference evidence="14 15" key="1">
    <citation type="submission" date="2021-11" db="EMBL/GenBank/DDBJ databases">
        <title>Draft genome sequence of Actinomycetospora sp. SF1 isolated from the rhizosphere soil.</title>
        <authorList>
            <person name="Duangmal K."/>
            <person name="Chantavorakit T."/>
        </authorList>
    </citation>
    <scope>NUCLEOTIDE SEQUENCE [LARGE SCALE GENOMIC DNA]</scope>
    <source>
        <strain evidence="14 15">TBRC 5722</strain>
    </source>
</reference>
<feature type="transmembrane region" description="Helical" evidence="12">
    <location>
        <begin position="68"/>
        <end position="89"/>
    </location>
</feature>
<sequence>MAGQTIWSPSVRRRMRHWVADERAGAVVLLAAAVAALLWANVAPASYTGLWNTEFSLRLGDHEAGETLRTWVNAGLMTLFFFVVGLEARREFDLGELRERLRLVLPLVAGLVGMTVPVVLYLTITAGTPAAHGWGVVMSTDTALALGLLALVGVRSAALRSFLVAVLVVDDLAALAVIAIVYTEHVELPALLVAVAFVVATFVARRVRVRSVPLYVALGLGAWAALLASGLDPVVAGLVLGLLTLAYPAARDDLERATDLVRAFREQPTAELARTARLGLGAAVSPNERLQQSVLPWVTFGVVPLFALANTGIPLGGDVLARAVTSPITLAVVIGYGLGKPLGIVGTSLLLTGASRGRLRPPVGWAGVTGAGTIAGVGFTVALLIASLAFNGPDLEEATLGILASAIVAPALTWLVFRVLAFMPASRRERALLGSAPVLVDLVDPVDPERDHMRGPIEAPVTVVEYGDFECPFCGQAEPTVRELLAERGDVRYVWRHLPLSDVHPRATIAAQAAEAAARQGAFWPMHDLLLENQEHLRPPDLDRHAATLGLDVEVFRRDVHAPDAVERVAEDLDSADRSDVAGTPTFFVNGRRHFGAYDLKSLLHDVDVARTRAELDV</sequence>
<dbReference type="HAMAP" id="MF_01844">
    <property type="entry name" value="NhaA"/>
    <property type="match status" value="1"/>
</dbReference>
<dbReference type="Proteomes" id="UP001199469">
    <property type="component" value="Unassembled WGS sequence"/>
</dbReference>
<dbReference type="InterPro" id="IPR013766">
    <property type="entry name" value="Thioredoxin_domain"/>
</dbReference>
<keyword evidence="6 12" id="KW-0812">Transmembrane</keyword>
<evidence type="ECO:0000256" key="5">
    <source>
        <dbReference type="ARBA" id="ARBA00022475"/>
    </source>
</evidence>
<evidence type="ECO:0000256" key="3">
    <source>
        <dbReference type="ARBA" id="ARBA00022448"/>
    </source>
</evidence>
<dbReference type="EMBL" id="JAJNDB010000006">
    <property type="protein sequence ID" value="MCD2196753.1"/>
    <property type="molecule type" value="Genomic_DNA"/>
</dbReference>
<dbReference type="InterPro" id="IPR004670">
    <property type="entry name" value="NhaA"/>
</dbReference>
<evidence type="ECO:0000256" key="11">
    <source>
        <dbReference type="ARBA" id="ARBA00023201"/>
    </source>
</evidence>
<dbReference type="PROSITE" id="PS51352">
    <property type="entry name" value="THIOREDOXIN_2"/>
    <property type="match status" value="1"/>
</dbReference>
<comment type="similarity">
    <text evidence="12">Belongs to the NhaA Na(+)/H(+) (TC 2.A.33) antiporter family.</text>
</comment>
<comment type="caution">
    <text evidence="14">The sequence shown here is derived from an EMBL/GenBank/DDBJ whole genome shotgun (WGS) entry which is preliminary data.</text>
</comment>
<evidence type="ECO:0000256" key="2">
    <source>
        <dbReference type="ARBA" id="ARBA00007006"/>
    </source>
</evidence>
<evidence type="ECO:0000256" key="9">
    <source>
        <dbReference type="ARBA" id="ARBA00023065"/>
    </source>
</evidence>
<comment type="similarity">
    <text evidence="2">In the N-terminal section; belongs to the NhaA Na(+)/H(+) (TC 2.A.33) antiporter family.</text>
</comment>
<evidence type="ECO:0000256" key="8">
    <source>
        <dbReference type="ARBA" id="ARBA00023053"/>
    </source>
</evidence>
<accession>A0ABS8PFH2</accession>
<dbReference type="InterPro" id="IPR023171">
    <property type="entry name" value="Na/H_antiporter_dom_sf"/>
</dbReference>
<keyword evidence="10 12" id="KW-0472">Membrane</keyword>
<dbReference type="Pfam" id="PF06965">
    <property type="entry name" value="Na_H_antiport_1"/>
    <property type="match status" value="1"/>
</dbReference>
<evidence type="ECO:0000256" key="1">
    <source>
        <dbReference type="ARBA" id="ARBA00004429"/>
    </source>
</evidence>
<dbReference type="Pfam" id="PF13462">
    <property type="entry name" value="Thioredoxin_4"/>
    <property type="match status" value="1"/>
</dbReference>
<feature type="transmembrane region" description="Helical" evidence="12">
    <location>
        <begin position="234"/>
        <end position="250"/>
    </location>
</feature>
<feature type="transmembrane region" description="Helical" evidence="12">
    <location>
        <begin position="212"/>
        <end position="228"/>
    </location>
</feature>
<feature type="transmembrane region" description="Helical" evidence="12">
    <location>
        <begin position="161"/>
        <end position="182"/>
    </location>
</feature>
<keyword evidence="7 12" id="KW-1133">Transmembrane helix</keyword>
<comment type="function">
    <text evidence="12">Na(+)/H(+) antiporter that extrudes sodium in exchange for external protons.</text>
</comment>
<feature type="transmembrane region" description="Helical" evidence="12">
    <location>
        <begin position="134"/>
        <end position="154"/>
    </location>
</feature>
<evidence type="ECO:0000256" key="4">
    <source>
        <dbReference type="ARBA" id="ARBA00022449"/>
    </source>
</evidence>
<feature type="transmembrane region" description="Helical" evidence="12">
    <location>
        <begin position="402"/>
        <end position="421"/>
    </location>
</feature>
<name>A0ABS8PFH2_9PSEU</name>
<proteinExistence type="inferred from homology"/>
<feature type="transmembrane region" description="Helical" evidence="12">
    <location>
        <begin position="363"/>
        <end position="390"/>
    </location>
</feature>
<keyword evidence="5 12" id="KW-1003">Cell membrane</keyword>
<evidence type="ECO:0000256" key="7">
    <source>
        <dbReference type="ARBA" id="ARBA00022989"/>
    </source>
</evidence>
<evidence type="ECO:0000259" key="13">
    <source>
        <dbReference type="PROSITE" id="PS51352"/>
    </source>
</evidence>
<feature type="transmembrane region" description="Helical" evidence="12">
    <location>
        <begin position="101"/>
        <end position="122"/>
    </location>
</feature>
<comment type="subcellular location">
    <subcellularLocation>
        <location evidence="1">Cell inner membrane</location>
        <topology evidence="1">Multi-pass membrane protein</topology>
    </subcellularLocation>
    <subcellularLocation>
        <location evidence="12">Cell membrane</location>
        <topology evidence="12">Multi-pass membrane protein</topology>
    </subcellularLocation>
</comment>
<dbReference type="InterPro" id="IPR036249">
    <property type="entry name" value="Thioredoxin-like_sf"/>
</dbReference>
<dbReference type="PANTHER" id="PTHR30341">
    <property type="entry name" value="SODIUM ION/PROTON ANTIPORTER NHAA-RELATED"/>
    <property type="match status" value="1"/>
</dbReference>
<dbReference type="PANTHER" id="PTHR30341:SF0">
    <property type="entry name" value="NA(+)_H(+) ANTIPORTER NHAA"/>
    <property type="match status" value="1"/>
</dbReference>